<dbReference type="PANTHER" id="PTHR30535:SF34">
    <property type="entry name" value="MOLYBDATE-BINDING PROTEIN MOLA"/>
    <property type="match status" value="1"/>
</dbReference>
<dbReference type="EMBL" id="UINC01005687">
    <property type="protein sequence ID" value="SVA22927.1"/>
    <property type="molecule type" value="Genomic_DNA"/>
</dbReference>
<dbReference type="SUPFAM" id="SSF53807">
    <property type="entry name" value="Helical backbone' metal receptor"/>
    <property type="match status" value="1"/>
</dbReference>
<evidence type="ECO:0000313" key="3">
    <source>
        <dbReference type="EMBL" id="SVA22927.1"/>
    </source>
</evidence>
<gene>
    <name evidence="3" type="ORF">METZ01_LOCUS75781</name>
</gene>
<sequence>MLRVIRSFSVVGFVIGLVLLVPVACNGSNETSEKVLVNPSAATPLPVETATHSQPTSTSEPSKPAMLASATTVAPVTQPVSTRAADPVRAALDFDTNRFKGVPGIVDATNFGWPREIETSEGIVRLERPPSKVHSLSLGHTEILAALMDFSRVSAVYSFFTDPEQSNISDLSKSHNLIGFDPEEVVALDPEIVIASRFTDADNVALLKDAGISVARASLENSAVGNAPNILLIGYMIGAEKQALSLVDEIESRMKVVGDLLNGNDQPRVLSISKFTSIFVAGSDSTEGGIIEQAGGINAAADSGIEGHQQVTIEGIAAINPDVIVIPQPLEGANAFINELKSSTALSEVPAVKNDLVYYVVPKYHTTLSHWNVRGVEQMAALLFPSDFEDVDLNDFSHYGR</sequence>
<organism evidence="3">
    <name type="scientific">marine metagenome</name>
    <dbReference type="NCBI Taxonomy" id="408172"/>
    <lineage>
        <taxon>unclassified sequences</taxon>
        <taxon>metagenomes</taxon>
        <taxon>ecological metagenomes</taxon>
    </lineage>
</organism>
<dbReference type="PANTHER" id="PTHR30535">
    <property type="entry name" value="VITAMIN B12-BINDING PROTEIN"/>
    <property type="match status" value="1"/>
</dbReference>
<protein>
    <recommendedName>
        <fullName evidence="2">Fe/B12 periplasmic-binding domain-containing protein</fullName>
    </recommendedName>
</protein>
<feature type="compositionally biased region" description="Polar residues" evidence="1">
    <location>
        <begin position="50"/>
        <end position="61"/>
    </location>
</feature>
<name>A0A381U6G9_9ZZZZ</name>
<feature type="region of interest" description="Disordered" evidence="1">
    <location>
        <begin position="45"/>
        <end position="67"/>
    </location>
</feature>
<reference evidence="3" key="1">
    <citation type="submission" date="2018-05" db="EMBL/GenBank/DDBJ databases">
        <authorList>
            <person name="Lanie J.A."/>
            <person name="Ng W.-L."/>
            <person name="Kazmierczak K.M."/>
            <person name="Andrzejewski T.M."/>
            <person name="Davidsen T.M."/>
            <person name="Wayne K.J."/>
            <person name="Tettelin H."/>
            <person name="Glass J.I."/>
            <person name="Rusch D."/>
            <person name="Podicherti R."/>
            <person name="Tsui H.-C.T."/>
            <person name="Winkler M.E."/>
        </authorList>
    </citation>
    <scope>NUCLEOTIDE SEQUENCE</scope>
</reference>
<dbReference type="AlphaFoldDB" id="A0A381U6G9"/>
<dbReference type="InterPro" id="IPR050902">
    <property type="entry name" value="ABC_Transporter_SBP"/>
</dbReference>
<accession>A0A381U6G9</accession>
<evidence type="ECO:0000259" key="2">
    <source>
        <dbReference type="PROSITE" id="PS50983"/>
    </source>
</evidence>
<dbReference type="Gene3D" id="3.40.50.1980">
    <property type="entry name" value="Nitrogenase molybdenum iron protein domain"/>
    <property type="match status" value="2"/>
</dbReference>
<dbReference type="GO" id="GO:0071281">
    <property type="term" value="P:cellular response to iron ion"/>
    <property type="evidence" value="ECO:0007669"/>
    <property type="project" value="TreeGrafter"/>
</dbReference>
<proteinExistence type="predicted"/>
<dbReference type="Pfam" id="PF01497">
    <property type="entry name" value="Peripla_BP_2"/>
    <property type="match status" value="1"/>
</dbReference>
<evidence type="ECO:0000256" key="1">
    <source>
        <dbReference type="SAM" id="MobiDB-lite"/>
    </source>
</evidence>
<dbReference type="PROSITE" id="PS50983">
    <property type="entry name" value="FE_B12_PBP"/>
    <property type="match status" value="1"/>
</dbReference>
<dbReference type="InterPro" id="IPR002491">
    <property type="entry name" value="ABC_transptr_periplasmic_BD"/>
</dbReference>
<feature type="domain" description="Fe/B12 periplasmic-binding" evidence="2">
    <location>
        <begin position="132"/>
        <end position="387"/>
    </location>
</feature>